<proteinExistence type="predicted"/>
<evidence type="ECO:0000256" key="1">
    <source>
        <dbReference type="SAM" id="MobiDB-lite"/>
    </source>
</evidence>
<name>A0A819ZB39_9BILA</name>
<reference evidence="3" key="1">
    <citation type="submission" date="2021-02" db="EMBL/GenBank/DDBJ databases">
        <authorList>
            <person name="Nowell W R."/>
        </authorList>
    </citation>
    <scope>NUCLEOTIDE SEQUENCE</scope>
</reference>
<dbReference type="AlphaFoldDB" id="A0A819ZB39"/>
<evidence type="ECO:0000313" key="3">
    <source>
        <dbReference type="EMBL" id="CAF4171517.1"/>
    </source>
</evidence>
<gene>
    <name evidence="3" type="ORF">UXM345_LOCUS26307</name>
    <name evidence="2" type="ORF">XDN619_LOCUS28988</name>
</gene>
<comment type="caution">
    <text evidence="3">The sequence shown here is derived from an EMBL/GenBank/DDBJ whole genome shotgun (WGS) entry which is preliminary data.</text>
</comment>
<sequence>SYSNNEDDNFYIPFNNSVNGNAMPNIPLLNNQPDLRRSIRARKPPEQLDL</sequence>
<evidence type="ECO:0000313" key="2">
    <source>
        <dbReference type="EMBL" id="CAF2153118.1"/>
    </source>
</evidence>
<organism evidence="3 4">
    <name type="scientific">Rotaria magnacalcarata</name>
    <dbReference type="NCBI Taxonomy" id="392030"/>
    <lineage>
        <taxon>Eukaryota</taxon>
        <taxon>Metazoa</taxon>
        <taxon>Spiralia</taxon>
        <taxon>Gnathifera</taxon>
        <taxon>Rotifera</taxon>
        <taxon>Eurotatoria</taxon>
        <taxon>Bdelloidea</taxon>
        <taxon>Philodinida</taxon>
        <taxon>Philodinidae</taxon>
        <taxon>Rotaria</taxon>
    </lineage>
</organism>
<feature type="region of interest" description="Disordered" evidence="1">
    <location>
        <begin position="29"/>
        <end position="50"/>
    </location>
</feature>
<protein>
    <submittedName>
        <fullName evidence="3">Uncharacterized protein</fullName>
    </submittedName>
</protein>
<dbReference type="Proteomes" id="UP000663842">
    <property type="component" value="Unassembled WGS sequence"/>
</dbReference>
<dbReference type="Proteomes" id="UP000663887">
    <property type="component" value="Unassembled WGS sequence"/>
</dbReference>
<feature type="non-terminal residue" evidence="3">
    <location>
        <position position="1"/>
    </location>
</feature>
<dbReference type="EMBL" id="CAJOBF010005338">
    <property type="protein sequence ID" value="CAF4171517.1"/>
    <property type="molecule type" value="Genomic_DNA"/>
</dbReference>
<evidence type="ECO:0000313" key="4">
    <source>
        <dbReference type="Proteomes" id="UP000663842"/>
    </source>
</evidence>
<accession>A0A819ZB39</accession>
<dbReference type="EMBL" id="CAJNRG010014110">
    <property type="protein sequence ID" value="CAF2153118.1"/>
    <property type="molecule type" value="Genomic_DNA"/>
</dbReference>